<gene>
    <name evidence="7" type="primary">AIM24</name>
    <name evidence="7" type="ORF">TWF694_010831</name>
</gene>
<dbReference type="AlphaFoldDB" id="A0AAV9X777"/>
<dbReference type="InterPro" id="IPR002838">
    <property type="entry name" value="AIM24"/>
</dbReference>
<proteinExistence type="inferred from homology"/>
<keyword evidence="8" id="KW-1185">Reference proteome</keyword>
<evidence type="ECO:0000313" key="7">
    <source>
        <dbReference type="EMBL" id="KAK6537935.1"/>
    </source>
</evidence>
<dbReference type="PANTHER" id="PTHR36959:SF2">
    <property type="entry name" value="ALTERED INHERITANCE OF MITOCHONDRIA PROTEIN 24, MITOCHONDRIAL"/>
    <property type="match status" value="1"/>
</dbReference>
<evidence type="ECO:0000256" key="4">
    <source>
        <dbReference type="ARBA" id="ARBA00022946"/>
    </source>
</evidence>
<comment type="caution">
    <text evidence="7">The sequence shown here is derived from an EMBL/GenBank/DDBJ whole genome shotgun (WGS) entry which is preliminary data.</text>
</comment>
<dbReference type="GO" id="GO:0007007">
    <property type="term" value="P:inner mitochondrial membrane organization"/>
    <property type="evidence" value="ECO:0007669"/>
    <property type="project" value="TreeGrafter"/>
</dbReference>
<evidence type="ECO:0000256" key="6">
    <source>
        <dbReference type="RuleBase" id="RU363045"/>
    </source>
</evidence>
<dbReference type="InterPro" id="IPR016031">
    <property type="entry name" value="Trp_RNA-bd_attenuator-like_dom"/>
</dbReference>
<organism evidence="7 8">
    <name type="scientific">Orbilia ellipsospora</name>
    <dbReference type="NCBI Taxonomy" id="2528407"/>
    <lineage>
        <taxon>Eukaryota</taxon>
        <taxon>Fungi</taxon>
        <taxon>Dikarya</taxon>
        <taxon>Ascomycota</taxon>
        <taxon>Pezizomycotina</taxon>
        <taxon>Orbiliomycetes</taxon>
        <taxon>Orbiliales</taxon>
        <taxon>Orbiliaceae</taxon>
        <taxon>Orbilia</taxon>
    </lineage>
</organism>
<evidence type="ECO:0000256" key="5">
    <source>
        <dbReference type="ARBA" id="ARBA00023128"/>
    </source>
</evidence>
<comment type="similarity">
    <text evidence="2 6">Belongs to the AIM24 family.</text>
</comment>
<keyword evidence="5 6" id="KW-0496">Mitochondrion</keyword>
<evidence type="ECO:0000256" key="2">
    <source>
        <dbReference type="ARBA" id="ARBA00009322"/>
    </source>
</evidence>
<dbReference type="EMBL" id="JAVHJO010000008">
    <property type="protein sequence ID" value="KAK6537935.1"/>
    <property type="molecule type" value="Genomic_DNA"/>
</dbReference>
<dbReference type="SUPFAM" id="SSF51219">
    <property type="entry name" value="TRAP-like"/>
    <property type="match status" value="1"/>
</dbReference>
<dbReference type="GO" id="GO:0005743">
    <property type="term" value="C:mitochondrial inner membrane"/>
    <property type="evidence" value="ECO:0007669"/>
    <property type="project" value="TreeGrafter"/>
</dbReference>
<dbReference type="Gene3D" id="3.60.160.10">
    <property type="entry name" value="Mitochondrial biogenesis AIM24"/>
    <property type="match status" value="1"/>
</dbReference>
<comment type="subcellular location">
    <subcellularLocation>
        <location evidence="1 6">Mitochondrion</location>
    </subcellularLocation>
</comment>
<dbReference type="PANTHER" id="PTHR36959">
    <property type="entry name" value="ALTERED INHERITANCE OF MITOCHONDRIA PROTEIN 24, MITOCHONDRIAL"/>
    <property type="match status" value="1"/>
</dbReference>
<dbReference type="Proteomes" id="UP001365542">
    <property type="component" value="Unassembled WGS sequence"/>
</dbReference>
<evidence type="ECO:0000256" key="1">
    <source>
        <dbReference type="ARBA" id="ARBA00004173"/>
    </source>
</evidence>
<dbReference type="InterPro" id="IPR036983">
    <property type="entry name" value="AIM24_sf"/>
</dbReference>
<sequence length="410" mass="45037">MASAVRPAQRTRSCFLSALHRVSPPPPTSLSSGSHLVIPFRSVHVKATPSLTSLTPPIDLSKETRTVPKLSGKGPFPQKVEFEVLGAPHSLLSVSLPSDSTLYTRRGTLLGATTSGDLNNAVSTLSMLKPIRRAILGIPFLYQNISSTTPLTCLVSTNSPNTTFAVIELDGAVDWMVTQRNALLAWSGHSIQTTPIINRRMSPAHWSNSRISGRGLAALVGKGQVYQVILGDGEEMIIHPTHLLAYSIGLERPRPYRLAQTTLRFQLPRLAILRSLFPRSQFIETMMRTETYQTISKVLYSVKTWFRRVLWGDRLFLQFKGPSTILVQSRTSRLADMFTKDEINDIAAVEPGALDQFHPPSVTAAAPSGLLSEGGQVVGQVREENLTVKMATVKNGKVVFEDSSPQEFIR</sequence>
<reference evidence="7 8" key="1">
    <citation type="submission" date="2019-10" db="EMBL/GenBank/DDBJ databases">
        <authorList>
            <person name="Palmer J.M."/>
        </authorList>
    </citation>
    <scope>NUCLEOTIDE SEQUENCE [LARGE SCALE GENOMIC DNA]</scope>
    <source>
        <strain evidence="7 8">TWF694</strain>
    </source>
</reference>
<accession>A0AAV9X777</accession>
<evidence type="ECO:0000256" key="3">
    <source>
        <dbReference type="ARBA" id="ARBA00013287"/>
    </source>
</evidence>
<evidence type="ECO:0000313" key="8">
    <source>
        <dbReference type="Proteomes" id="UP001365542"/>
    </source>
</evidence>
<name>A0AAV9X777_9PEZI</name>
<keyword evidence="4" id="KW-0809">Transit peptide</keyword>
<protein>
    <recommendedName>
        <fullName evidence="3 6">Altered inheritance of mitochondria protein 24, mitochondrial</fullName>
    </recommendedName>
</protein>
<dbReference type="Pfam" id="PF01987">
    <property type="entry name" value="AIM24"/>
    <property type="match status" value="1"/>
</dbReference>